<comment type="caution">
    <text evidence="1">The sequence shown here is derived from an EMBL/GenBank/DDBJ whole genome shotgun (WGS) entry which is preliminary data.</text>
</comment>
<evidence type="ECO:0000313" key="1">
    <source>
        <dbReference type="EMBL" id="HHK68759.1"/>
    </source>
</evidence>
<sequence>MTFCTECGNKLIYDRETRMYVCPGCGFTYTTQDLLLEKEKRFNSKFEEDKKRRKREEYLEWWLSSKT</sequence>
<proteinExistence type="predicted"/>
<dbReference type="AlphaFoldDB" id="A0A7C5LDB3"/>
<accession>A0A7C5LDB3</accession>
<gene>
    <name evidence="1" type="ORF">ENM11_06375</name>
</gene>
<dbReference type="SUPFAM" id="SSF57783">
    <property type="entry name" value="Zinc beta-ribbon"/>
    <property type="match status" value="1"/>
</dbReference>
<evidence type="ECO:0008006" key="2">
    <source>
        <dbReference type="Google" id="ProtNLM"/>
    </source>
</evidence>
<dbReference type="EMBL" id="DRWN01000054">
    <property type="protein sequence ID" value="HHK68759.1"/>
    <property type="molecule type" value="Genomic_DNA"/>
</dbReference>
<reference evidence="1" key="1">
    <citation type="journal article" date="2020" name="mSystems">
        <title>Genome- and Community-Level Interaction Insights into Carbon Utilization and Element Cycling Functions of Hydrothermarchaeota in Hydrothermal Sediment.</title>
        <authorList>
            <person name="Zhou Z."/>
            <person name="Liu Y."/>
            <person name="Xu W."/>
            <person name="Pan J."/>
            <person name="Luo Z.H."/>
            <person name="Li M."/>
        </authorList>
    </citation>
    <scope>NUCLEOTIDE SEQUENCE [LARGE SCALE GENOMIC DNA]</scope>
    <source>
        <strain evidence="1">SpSt-1056</strain>
    </source>
</reference>
<organism evidence="1">
    <name type="scientific">Caldiarchaeum subterraneum</name>
    <dbReference type="NCBI Taxonomy" id="311458"/>
    <lineage>
        <taxon>Archaea</taxon>
        <taxon>Nitrososphaerota</taxon>
        <taxon>Candidatus Caldarchaeales</taxon>
        <taxon>Candidatus Caldarchaeaceae</taxon>
        <taxon>Candidatus Caldarchaeum</taxon>
    </lineage>
</organism>
<protein>
    <recommendedName>
        <fullName evidence="2">DNA-directed RNA polymerase M/15kDa subunit domain-containing protein</fullName>
    </recommendedName>
</protein>
<name>A0A7C5LDB3_CALS0</name>